<accession>A0A9W9HN67</accession>
<comment type="caution">
    <text evidence="3">The sequence shown here is derived from an EMBL/GenBank/DDBJ whole genome shotgun (WGS) entry which is preliminary data.</text>
</comment>
<protein>
    <recommendedName>
        <fullName evidence="2">RNase H type-1 domain-containing protein</fullName>
    </recommendedName>
</protein>
<reference evidence="3" key="1">
    <citation type="submission" date="2022-11" db="EMBL/GenBank/DDBJ databases">
        <authorList>
            <person name="Petersen C."/>
        </authorList>
    </citation>
    <scope>NUCLEOTIDE SEQUENCE</scope>
    <source>
        <strain evidence="3">IBT 21917</strain>
    </source>
</reference>
<evidence type="ECO:0000256" key="1">
    <source>
        <dbReference type="SAM" id="MobiDB-lite"/>
    </source>
</evidence>
<dbReference type="GO" id="GO:0004523">
    <property type="term" value="F:RNA-DNA hybrid ribonuclease activity"/>
    <property type="evidence" value="ECO:0007669"/>
    <property type="project" value="InterPro"/>
</dbReference>
<dbReference type="EMBL" id="JAPQKO010000007">
    <property type="protein sequence ID" value="KAJ5152552.1"/>
    <property type="molecule type" value="Genomic_DNA"/>
</dbReference>
<reference evidence="3" key="2">
    <citation type="journal article" date="2023" name="IMA Fungus">
        <title>Comparative genomic study of the Penicillium genus elucidates a diverse pangenome and 15 lateral gene transfer events.</title>
        <authorList>
            <person name="Petersen C."/>
            <person name="Sorensen T."/>
            <person name="Nielsen M.R."/>
            <person name="Sondergaard T.E."/>
            <person name="Sorensen J.L."/>
            <person name="Fitzpatrick D.A."/>
            <person name="Frisvad J.C."/>
            <person name="Nielsen K.L."/>
        </authorList>
    </citation>
    <scope>NUCLEOTIDE SEQUENCE</scope>
    <source>
        <strain evidence="3">IBT 21917</strain>
    </source>
</reference>
<name>A0A9W9HN67_9EURO</name>
<dbReference type="PROSITE" id="PS50879">
    <property type="entry name" value="RNASE_H_1"/>
    <property type="match status" value="1"/>
</dbReference>
<feature type="region of interest" description="Disordered" evidence="1">
    <location>
        <begin position="612"/>
        <end position="639"/>
    </location>
</feature>
<organism evidence="3 4">
    <name type="scientific">Penicillium capsulatum</name>
    <dbReference type="NCBI Taxonomy" id="69766"/>
    <lineage>
        <taxon>Eukaryota</taxon>
        <taxon>Fungi</taxon>
        <taxon>Dikarya</taxon>
        <taxon>Ascomycota</taxon>
        <taxon>Pezizomycotina</taxon>
        <taxon>Eurotiomycetes</taxon>
        <taxon>Eurotiomycetidae</taxon>
        <taxon>Eurotiales</taxon>
        <taxon>Aspergillaceae</taxon>
        <taxon>Penicillium</taxon>
    </lineage>
</organism>
<dbReference type="InterPro" id="IPR043502">
    <property type="entry name" value="DNA/RNA_pol_sf"/>
</dbReference>
<evidence type="ECO:0000313" key="3">
    <source>
        <dbReference type="EMBL" id="KAJ5152552.1"/>
    </source>
</evidence>
<gene>
    <name evidence="3" type="ORF">N7492_009832</name>
</gene>
<dbReference type="OrthoDB" id="4368687at2759"/>
<proteinExistence type="predicted"/>
<sequence length="639" mass="72067">MPLWKNSQKKLQGGRLPHSGLTTVSQKEVNHARRKWQESCAEMGRDDPHTMALLENMRQKRRAWTRTIEKAKTSHWKQFLDEAGEGKLWKAATYMRPRDSWGCIPALKLGDREVTENQEKAQAFMDSFFPTMAPAQREPLAQPPTELPWQPLSEAEVFRSLKAAKTSTAPGEDGLPMLIWKRLWRHLGNLITRVFAASIDLGYHPQRWRSARIVVLRKPGKPDYSVPGAYRPISLLNTLGKLLEAVMARRLSYYAEHYGLLPDTQFGGRPGRTTEQALLVLANAIDRAWEITMERAEQARSNSDIVIYSDASGRQGHLGAAAVALDDSLETTEKIQIQVGPMERWSVHAAELIGILHAINIINKIALQRRRSADTRMRSTTILSDSMSAIQAIQNPGNKSGQQIIHAILQAAANTKTHGIAVRLQWMPGHCEAPGNDTADQLAKEAAIPGKTHPFSPLLSRERAHIRKGIHAQWEREWKESRNGGHLRGIDNALPAKYTRRLYGSLPRNRVYLLTQLRTGHCWLSTYAKAFHFRDDDLCFCGKRESLIHVLLDCPALRDLRRELRGKIGDAFNSMSTLLGSSGERWRGRPVNASRAKTVEAVLDFAEASQRFRSRAPRGQQDKQGLLGHDRPRRGSKFV</sequence>
<dbReference type="AlphaFoldDB" id="A0A9W9HN67"/>
<dbReference type="Gene3D" id="3.30.420.10">
    <property type="entry name" value="Ribonuclease H-like superfamily/Ribonuclease H"/>
    <property type="match status" value="1"/>
</dbReference>
<dbReference type="CDD" id="cd09276">
    <property type="entry name" value="Rnase_HI_RT_non_LTR"/>
    <property type="match status" value="1"/>
</dbReference>
<dbReference type="Proteomes" id="UP001146351">
    <property type="component" value="Unassembled WGS sequence"/>
</dbReference>
<dbReference type="InterPro" id="IPR002156">
    <property type="entry name" value="RNaseH_domain"/>
</dbReference>
<dbReference type="SUPFAM" id="SSF56672">
    <property type="entry name" value="DNA/RNA polymerases"/>
    <property type="match status" value="1"/>
</dbReference>
<dbReference type="InterPro" id="IPR036397">
    <property type="entry name" value="RNaseH_sf"/>
</dbReference>
<dbReference type="GO" id="GO:0003676">
    <property type="term" value="F:nucleic acid binding"/>
    <property type="evidence" value="ECO:0007669"/>
    <property type="project" value="InterPro"/>
</dbReference>
<keyword evidence="4" id="KW-1185">Reference proteome</keyword>
<evidence type="ECO:0000259" key="2">
    <source>
        <dbReference type="PROSITE" id="PS50879"/>
    </source>
</evidence>
<dbReference type="PANTHER" id="PTHR33481:SF1">
    <property type="entry name" value="ENDONUCLEASE_EXONUCLEASE_PHOSPHATASE DOMAIN-CONTAINING PROTEIN-RELATED"/>
    <property type="match status" value="1"/>
</dbReference>
<dbReference type="InterPro" id="IPR012337">
    <property type="entry name" value="RNaseH-like_sf"/>
</dbReference>
<dbReference type="PANTHER" id="PTHR33481">
    <property type="entry name" value="REVERSE TRANSCRIPTASE"/>
    <property type="match status" value="1"/>
</dbReference>
<dbReference type="Pfam" id="PF00075">
    <property type="entry name" value="RNase_H"/>
    <property type="match status" value="1"/>
</dbReference>
<evidence type="ECO:0000313" key="4">
    <source>
        <dbReference type="Proteomes" id="UP001146351"/>
    </source>
</evidence>
<feature type="region of interest" description="Disordered" evidence="1">
    <location>
        <begin position="1"/>
        <end position="20"/>
    </location>
</feature>
<feature type="compositionally biased region" description="Polar residues" evidence="1">
    <location>
        <begin position="1"/>
        <end position="10"/>
    </location>
</feature>
<feature type="domain" description="RNase H type-1" evidence="2">
    <location>
        <begin position="301"/>
        <end position="448"/>
    </location>
</feature>
<dbReference type="SUPFAM" id="SSF53098">
    <property type="entry name" value="Ribonuclease H-like"/>
    <property type="match status" value="1"/>
</dbReference>